<evidence type="ECO:0000256" key="7">
    <source>
        <dbReference type="ARBA" id="ARBA00022525"/>
    </source>
</evidence>
<evidence type="ECO:0000256" key="14">
    <source>
        <dbReference type="SAM" id="SignalP"/>
    </source>
</evidence>
<dbReference type="Pfam" id="PF00394">
    <property type="entry name" value="Cu-oxidase"/>
    <property type="match status" value="1"/>
</dbReference>
<dbReference type="InterPro" id="IPR034267">
    <property type="entry name" value="CuRO_3_AAO"/>
</dbReference>
<dbReference type="AlphaFoldDB" id="A0A921R9U2"/>
<dbReference type="InterPro" id="IPR002355">
    <property type="entry name" value="Cu_oxidase_Cu_BS"/>
</dbReference>
<keyword evidence="14" id="KW-0732">Signal</keyword>
<feature type="domain" description="Plastocyanin-like" evidence="15">
    <location>
        <begin position="172"/>
        <end position="339"/>
    </location>
</feature>
<evidence type="ECO:0000313" key="19">
    <source>
        <dbReference type="Proteomes" id="UP000807115"/>
    </source>
</evidence>
<evidence type="ECO:0000256" key="2">
    <source>
        <dbReference type="ARBA" id="ARBA00004613"/>
    </source>
</evidence>
<name>A0A921R9U2_SORBI</name>
<comment type="caution">
    <text evidence="18">The sequence shown here is derived from an EMBL/GenBank/DDBJ whole genome shotgun (WGS) entry which is preliminary data.</text>
</comment>
<gene>
    <name evidence="18" type="ORF">BDA96_03G016000</name>
</gene>
<feature type="chain" id="PRO_5037209114" description="L-ascorbate oxidase" evidence="14">
    <location>
        <begin position="33"/>
        <end position="587"/>
    </location>
</feature>
<dbReference type="PANTHER" id="PTHR11709">
    <property type="entry name" value="MULTI-COPPER OXIDASE"/>
    <property type="match status" value="1"/>
</dbReference>
<dbReference type="Pfam" id="PF07732">
    <property type="entry name" value="Cu-oxidase_3"/>
    <property type="match status" value="1"/>
</dbReference>
<feature type="signal peptide" evidence="14">
    <location>
        <begin position="1"/>
        <end position="32"/>
    </location>
</feature>
<dbReference type="GO" id="GO:0005576">
    <property type="term" value="C:extracellular region"/>
    <property type="evidence" value="ECO:0007669"/>
    <property type="project" value="UniProtKB-SubCell"/>
</dbReference>
<comment type="subcellular location">
    <subcellularLocation>
        <location evidence="2">Secreted</location>
    </subcellularLocation>
</comment>
<keyword evidence="8" id="KW-0479">Metal-binding</keyword>
<comment type="catalytic activity">
    <reaction evidence="13">
        <text>4 L-ascorbate + O2 = 4 monodehydro-L-ascorbate radical + 2 H2O</text>
        <dbReference type="Rhea" id="RHEA:30243"/>
        <dbReference type="ChEBI" id="CHEBI:15377"/>
        <dbReference type="ChEBI" id="CHEBI:15379"/>
        <dbReference type="ChEBI" id="CHEBI:38290"/>
        <dbReference type="ChEBI" id="CHEBI:59513"/>
        <dbReference type="EC" id="1.10.3.3"/>
    </reaction>
</comment>
<dbReference type="CDD" id="cd13893">
    <property type="entry name" value="CuRO_3_AAO"/>
    <property type="match status" value="1"/>
</dbReference>
<evidence type="ECO:0000256" key="9">
    <source>
        <dbReference type="ARBA" id="ARBA00022737"/>
    </source>
</evidence>
<evidence type="ECO:0000259" key="15">
    <source>
        <dbReference type="Pfam" id="PF00394"/>
    </source>
</evidence>
<dbReference type="PROSITE" id="PS00079">
    <property type="entry name" value="MULTICOPPER_OXIDASE1"/>
    <property type="match status" value="1"/>
</dbReference>
<sequence length="587" mass="64302">MPPPRRPLRMPAAVLLLLVLCALAALSVYAEAKVHHYTWDIAYHYKSLDCVEKLAVTINGESPGPTIHATQGDTVVVTVHNKLETENTGIHWHGIRQIGSPWADGTVGVTQCPILPGDTFTYRFVVDRPGTYFYHAHYGMQRVAGLDGMLVVSSSSVPDGGVAAEPFTYDEERTVLLMDWWHKSVYEQAVGLASDPLRFVGEPQSLLINGRGVFEPFHCSRAPNGSGDAACNRPRPAGCAPPTLFTAVPGKTYRLRVGSLTSLSALNFAIEGHSMTVVEADGHYVRPVVVDSLYIYSGESYSVLVEADQDPSRNYWAASHVVARERNTTSAVAILSYASNDPRAAPPTPRPEGPAWDDVTARVEQSRSLAVAHRDHVQPVPPRPDRALLLLNTQNRIGGHTKWAINGVSLAFPATPYLVSMKRGLRGAYDDARPPPETYDYRSYDIGRPPAANGTVASAVYRLALGSVVDVVLQNTVALNNKSETHPWHLHGHDFWVLAYGDGKFDPETDTARFNLRDPVMKNTVALHPKGWTAVRFVADNPGVWLFHCHIEAHVYMGMGVVFEEGVDKVGRLPKSIMGCGRSRTLP</sequence>
<proteinExistence type="inferred from homology"/>
<keyword evidence="10" id="KW-0560">Oxidoreductase</keyword>
<dbReference type="FunFam" id="2.60.40.420:FF:000045">
    <property type="entry name" value="Laccase 2"/>
    <property type="match status" value="1"/>
</dbReference>
<dbReference type="NCBIfam" id="TIGR03388">
    <property type="entry name" value="ascorbase"/>
    <property type="match status" value="1"/>
</dbReference>
<accession>A0A921R9U2</accession>
<evidence type="ECO:0000256" key="12">
    <source>
        <dbReference type="ARBA" id="ARBA00023157"/>
    </source>
</evidence>
<dbReference type="InterPro" id="IPR011707">
    <property type="entry name" value="Cu-oxidase-like_N"/>
</dbReference>
<evidence type="ECO:0000256" key="8">
    <source>
        <dbReference type="ARBA" id="ARBA00022723"/>
    </source>
</evidence>
<feature type="domain" description="Plastocyanin-like" evidence="16">
    <location>
        <begin position="453"/>
        <end position="566"/>
    </location>
</feature>
<dbReference type="SUPFAM" id="SSF49503">
    <property type="entry name" value="Cupredoxins"/>
    <property type="match status" value="3"/>
</dbReference>
<evidence type="ECO:0000259" key="17">
    <source>
        <dbReference type="Pfam" id="PF07732"/>
    </source>
</evidence>
<reference evidence="18" key="2">
    <citation type="submission" date="2020-10" db="EMBL/GenBank/DDBJ databases">
        <authorList>
            <person name="Cooper E.A."/>
            <person name="Brenton Z.W."/>
            <person name="Flinn B.S."/>
            <person name="Jenkins J."/>
            <person name="Shu S."/>
            <person name="Flowers D."/>
            <person name="Luo F."/>
            <person name="Wang Y."/>
            <person name="Xia P."/>
            <person name="Barry K."/>
            <person name="Daum C."/>
            <person name="Lipzen A."/>
            <person name="Yoshinaga Y."/>
            <person name="Schmutz J."/>
            <person name="Saski C."/>
            <person name="Vermerris W."/>
            <person name="Kresovich S."/>
        </authorList>
    </citation>
    <scope>NUCLEOTIDE SEQUENCE</scope>
</reference>
<evidence type="ECO:0000259" key="16">
    <source>
        <dbReference type="Pfam" id="PF07731"/>
    </source>
</evidence>
<evidence type="ECO:0000256" key="4">
    <source>
        <dbReference type="ARBA" id="ARBA00011473"/>
    </source>
</evidence>
<evidence type="ECO:0000256" key="3">
    <source>
        <dbReference type="ARBA" id="ARBA00010609"/>
    </source>
</evidence>
<evidence type="ECO:0000256" key="11">
    <source>
        <dbReference type="ARBA" id="ARBA00023008"/>
    </source>
</evidence>
<feature type="domain" description="Plastocyanin-like" evidence="17">
    <location>
        <begin position="44"/>
        <end position="155"/>
    </location>
</feature>
<evidence type="ECO:0000256" key="6">
    <source>
        <dbReference type="ARBA" id="ARBA00022095"/>
    </source>
</evidence>
<dbReference type="GO" id="GO:0005507">
    <property type="term" value="F:copper ion binding"/>
    <property type="evidence" value="ECO:0007669"/>
    <property type="project" value="InterPro"/>
</dbReference>
<dbReference type="Gene3D" id="2.60.40.420">
    <property type="entry name" value="Cupredoxins - blue copper proteins"/>
    <property type="match status" value="3"/>
</dbReference>
<dbReference type="GO" id="GO:0008447">
    <property type="term" value="F:L-ascorbate oxidase activity"/>
    <property type="evidence" value="ECO:0007669"/>
    <property type="project" value="UniProtKB-EC"/>
</dbReference>
<keyword evidence="9" id="KW-0677">Repeat</keyword>
<evidence type="ECO:0000256" key="5">
    <source>
        <dbReference type="ARBA" id="ARBA00012301"/>
    </source>
</evidence>
<evidence type="ECO:0000256" key="10">
    <source>
        <dbReference type="ARBA" id="ARBA00023002"/>
    </source>
</evidence>
<dbReference type="InterPro" id="IPR011706">
    <property type="entry name" value="Cu-oxidase_C"/>
</dbReference>
<dbReference type="InterPro" id="IPR008972">
    <property type="entry name" value="Cupredoxin"/>
</dbReference>
<keyword evidence="11" id="KW-0186">Copper</keyword>
<dbReference type="EMBL" id="CM027682">
    <property type="protein sequence ID" value="KAG0535877.1"/>
    <property type="molecule type" value="Genomic_DNA"/>
</dbReference>
<evidence type="ECO:0000313" key="18">
    <source>
        <dbReference type="EMBL" id="KAG0535877.1"/>
    </source>
</evidence>
<reference evidence="18" key="1">
    <citation type="journal article" date="2019" name="BMC Genomics">
        <title>A new reference genome for Sorghum bicolor reveals high levels of sequence similarity between sweet and grain genotypes: implications for the genetics of sugar metabolism.</title>
        <authorList>
            <person name="Cooper E.A."/>
            <person name="Brenton Z.W."/>
            <person name="Flinn B.S."/>
            <person name="Jenkins J."/>
            <person name="Shu S."/>
            <person name="Flowers D."/>
            <person name="Luo F."/>
            <person name="Wang Y."/>
            <person name="Xia P."/>
            <person name="Barry K."/>
            <person name="Daum C."/>
            <person name="Lipzen A."/>
            <person name="Yoshinaga Y."/>
            <person name="Schmutz J."/>
            <person name="Saski C."/>
            <person name="Vermerris W."/>
            <person name="Kresovich S."/>
        </authorList>
    </citation>
    <scope>NUCLEOTIDE SEQUENCE</scope>
</reference>
<evidence type="ECO:0000256" key="13">
    <source>
        <dbReference type="ARBA" id="ARBA00048908"/>
    </source>
</evidence>
<comment type="subunit">
    <text evidence="4">Dimer.</text>
</comment>
<dbReference type="InterPro" id="IPR045087">
    <property type="entry name" value="Cu-oxidase_fam"/>
</dbReference>
<dbReference type="Proteomes" id="UP000807115">
    <property type="component" value="Chromosome 3"/>
</dbReference>
<dbReference type="InterPro" id="IPR017760">
    <property type="entry name" value="L-ascorbate_oxidase_pln"/>
</dbReference>
<dbReference type="EC" id="1.10.3.3" evidence="5"/>
<keyword evidence="7" id="KW-0964">Secreted</keyword>
<evidence type="ECO:0000256" key="1">
    <source>
        <dbReference type="ARBA" id="ARBA00001935"/>
    </source>
</evidence>
<dbReference type="InterPro" id="IPR033138">
    <property type="entry name" value="Cu_oxidase_CS"/>
</dbReference>
<dbReference type="InterPro" id="IPR001117">
    <property type="entry name" value="Cu-oxidase_2nd"/>
</dbReference>
<organism evidence="18 19">
    <name type="scientific">Sorghum bicolor</name>
    <name type="common">Sorghum</name>
    <name type="synonym">Sorghum vulgare</name>
    <dbReference type="NCBI Taxonomy" id="4558"/>
    <lineage>
        <taxon>Eukaryota</taxon>
        <taxon>Viridiplantae</taxon>
        <taxon>Streptophyta</taxon>
        <taxon>Embryophyta</taxon>
        <taxon>Tracheophyta</taxon>
        <taxon>Spermatophyta</taxon>
        <taxon>Magnoliopsida</taxon>
        <taxon>Liliopsida</taxon>
        <taxon>Poales</taxon>
        <taxon>Poaceae</taxon>
        <taxon>PACMAD clade</taxon>
        <taxon>Panicoideae</taxon>
        <taxon>Andropogonodae</taxon>
        <taxon>Andropogoneae</taxon>
        <taxon>Sorghinae</taxon>
        <taxon>Sorghum</taxon>
    </lineage>
</organism>
<dbReference type="PROSITE" id="PS00080">
    <property type="entry name" value="MULTICOPPER_OXIDASE2"/>
    <property type="match status" value="1"/>
</dbReference>
<comment type="cofactor">
    <cofactor evidence="1">
        <name>Cu cation</name>
        <dbReference type="ChEBI" id="CHEBI:23378"/>
    </cofactor>
</comment>
<dbReference type="PANTHER" id="PTHR11709:SF91">
    <property type="entry name" value="L-ASCORBATE OXIDASE"/>
    <property type="match status" value="1"/>
</dbReference>
<comment type="similarity">
    <text evidence="3">Belongs to the multicopper oxidase family.</text>
</comment>
<keyword evidence="12" id="KW-1015">Disulfide bond</keyword>
<dbReference type="Pfam" id="PF07731">
    <property type="entry name" value="Cu-oxidase_2"/>
    <property type="match status" value="1"/>
</dbReference>
<protein>
    <recommendedName>
        <fullName evidence="6">L-ascorbate oxidase</fullName>
        <ecNumber evidence="5">1.10.3.3</ecNumber>
    </recommendedName>
</protein>